<sequence>MANRAIGKSEKSKQVNTYLEAFTMKVHQARKYLMENEQEITAENIKNILRGNTPDNRMIMDVFTEHNIQIEALVGKDFAPGTFIRYKTSFDHTRSFIQWKYKKDDIPIKKLDYDFISDYSFWLKTVRGCSHNTTLKYLANFKKVVLTCVKKGWLSRDPFIGFKMTKKEIERDYLSSEELKYLTEKVFRIERLAQVRDIFLFSCYTGLAYIDVKNLKRNQIVIGIDKEKRIVTKRKKTDSTVKLPLLPTALDIISKYKVHPKCTSEGSVLPVLSNQKMNADLKEIADLCGIEKELTFHIARHTFATTVTLGNGVPMETVSKMLGHSSLKQTQHYAKILDTKISSDMQKLRNLLEE</sequence>
<dbReference type="Gene3D" id="1.10.443.10">
    <property type="entry name" value="Intergrase catalytic core"/>
    <property type="match status" value="1"/>
</dbReference>
<evidence type="ECO:0000259" key="4">
    <source>
        <dbReference type="PROSITE" id="PS51898"/>
    </source>
</evidence>
<comment type="caution">
    <text evidence="5">The sequence shown here is derived from an EMBL/GenBank/DDBJ whole genome shotgun (WGS) entry which is preliminary data.</text>
</comment>
<protein>
    <submittedName>
        <fullName evidence="5">Site-specific integrase</fullName>
    </submittedName>
</protein>
<dbReference type="Pfam" id="PF00589">
    <property type="entry name" value="Phage_integrase"/>
    <property type="match status" value="1"/>
</dbReference>
<dbReference type="CDD" id="cd01185">
    <property type="entry name" value="INTN1_C_like"/>
    <property type="match status" value="1"/>
</dbReference>
<dbReference type="InterPro" id="IPR011010">
    <property type="entry name" value="DNA_brk_join_enz"/>
</dbReference>
<name>A0ABS9UTI6_9BACT</name>
<accession>A0ABS9UTI6</accession>
<evidence type="ECO:0000256" key="3">
    <source>
        <dbReference type="ARBA" id="ARBA00023172"/>
    </source>
</evidence>
<keyword evidence="3" id="KW-0233">DNA recombination</keyword>
<feature type="domain" description="Tyr recombinase" evidence="4">
    <location>
        <begin position="169"/>
        <end position="353"/>
    </location>
</feature>
<dbReference type="PANTHER" id="PTHR30349:SF64">
    <property type="entry name" value="PROPHAGE INTEGRASE INTD-RELATED"/>
    <property type="match status" value="1"/>
</dbReference>
<dbReference type="InterPro" id="IPR025269">
    <property type="entry name" value="SAM-like_dom"/>
</dbReference>
<dbReference type="SUPFAM" id="SSF56349">
    <property type="entry name" value="DNA breaking-rejoining enzymes"/>
    <property type="match status" value="1"/>
</dbReference>
<keyword evidence="6" id="KW-1185">Reference proteome</keyword>
<evidence type="ECO:0000313" key="6">
    <source>
        <dbReference type="Proteomes" id="UP001165488"/>
    </source>
</evidence>
<dbReference type="Gene3D" id="1.10.150.130">
    <property type="match status" value="1"/>
</dbReference>
<keyword evidence="2" id="KW-0238">DNA-binding</keyword>
<dbReference type="InterPro" id="IPR050090">
    <property type="entry name" value="Tyrosine_recombinase_XerCD"/>
</dbReference>
<dbReference type="PANTHER" id="PTHR30349">
    <property type="entry name" value="PHAGE INTEGRASE-RELATED"/>
    <property type="match status" value="1"/>
</dbReference>
<dbReference type="Proteomes" id="UP001165488">
    <property type="component" value="Unassembled WGS sequence"/>
</dbReference>
<comment type="similarity">
    <text evidence="1">Belongs to the 'phage' integrase family.</text>
</comment>
<dbReference type="PROSITE" id="PS51898">
    <property type="entry name" value="TYR_RECOMBINASE"/>
    <property type="match status" value="1"/>
</dbReference>
<organism evidence="5 6">
    <name type="scientific">Belliella calami</name>
    <dbReference type="NCBI Taxonomy" id="2923436"/>
    <lineage>
        <taxon>Bacteria</taxon>
        <taxon>Pseudomonadati</taxon>
        <taxon>Bacteroidota</taxon>
        <taxon>Cytophagia</taxon>
        <taxon>Cytophagales</taxon>
        <taxon>Cyclobacteriaceae</taxon>
        <taxon>Belliella</taxon>
    </lineage>
</organism>
<reference evidence="5" key="1">
    <citation type="submission" date="2022-03" db="EMBL/GenBank/DDBJ databases">
        <title>De novo assembled genomes of Belliella spp. (Cyclobacteriaceae) strains.</title>
        <authorList>
            <person name="Szabo A."/>
            <person name="Korponai K."/>
            <person name="Felfoldi T."/>
        </authorList>
    </citation>
    <scope>NUCLEOTIDE SEQUENCE</scope>
    <source>
        <strain evidence="5">DSM 107340</strain>
    </source>
</reference>
<dbReference type="RefSeq" id="WP_241276432.1">
    <property type="nucleotide sequence ID" value="NZ_JAKZGS010000023.1"/>
</dbReference>
<evidence type="ECO:0000256" key="1">
    <source>
        <dbReference type="ARBA" id="ARBA00008857"/>
    </source>
</evidence>
<dbReference type="InterPro" id="IPR010998">
    <property type="entry name" value="Integrase_recombinase_N"/>
</dbReference>
<evidence type="ECO:0000313" key="5">
    <source>
        <dbReference type="EMBL" id="MCH7399937.1"/>
    </source>
</evidence>
<evidence type="ECO:0000256" key="2">
    <source>
        <dbReference type="ARBA" id="ARBA00023125"/>
    </source>
</evidence>
<dbReference type="EMBL" id="JAKZGS010000023">
    <property type="protein sequence ID" value="MCH7399937.1"/>
    <property type="molecule type" value="Genomic_DNA"/>
</dbReference>
<gene>
    <name evidence="5" type="ORF">MM236_18225</name>
</gene>
<dbReference type="InterPro" id="IPR002104">
    <property type="entry name" value="Integrase_catalytic"/>
</dbReference>
<dbReference type="Pfam" id="PF13102">
    <property type="entry name" value="Phage_int_SAM_5"/>
    <property type="match status" value="1"/>
</dbReference>
<dbReference type="InterPro" id="IPR013762">
    <property type="entry name" value="Integrase-like_cat_sf"/>
</dbReference>
<proteinExistence type="inferred from homology"/>